<keyword evidence="2 6" id="KW-0812">Transmembrane</keyword>
<feature type="signal peptide" evidence="7">
    <location>
        <begin position="1"/>
        <end position="22"/>
    </location>
</feature>
<dbReference type="GO" id="GO:0005886">
    <property type="term" value="C:plasma membrane"/>
    <property type="evidence" value="ECO:0007669"/>
    <property type="project" value="TreeGrafter"/>
</dbReference>
<dbReference type="PANTHER" id="PTHR12011:SF347">
    <property type="entry name" value="FI21270P1-RELATED"/>
    <property type="match status" value="1"/>
</dbReference>
<dbReference type="GO" id="GO:0004930">
    <property type="term" value="F:G protein-coupled receptor activity"/>
    <property type="evidence" value="ECO:0007669"/>
    <property type="project" value="InterPro"/>
</dbReference>
<evidence type="ECO:0000256" key="6">
    <source>
        <dbReference type="SAM" id="Phobius"/>
    </source>
</evidence>
<feature type="compositionally biased region" description="Polar residues" evidence="5">
    <location>
        <begin position="796"/>
        <end position="825"/>
    </location>
</feature>
<accession>A0A7M5WJD6</accession>
<feature type="region of interest" description="Disordered" evidence="5">
    <location>
        <begin position="651"/>
        <end position="825"/>
    </location>
</feature>
<feature type="transmembrane region" description="Helical" evidence="6">
    <location>
        <begin position="453"/>
        <end position="475"/>
    </location>
</feature>
<feature type="transmembrane region" description="Helical" evidence="6">
    <location>
        <begin position="395"/>
        <end position="415"/>
    </location>
</feature>
<feature type="transmembrane region" description="Helical" evidence="6">
    <location>
        <begin position="583"/>
        <end position="602"/>
    </location>
</feature>
<comment type="subcellular location">
    <subcellularLocation>
        <location evidence="1">Membrane</location>
        <topology evidence="1">Multi-pass membrane protein</topology>
    </subcellularLocation>
</comment>
<dbReference type="InterPro" id="IPR046338">
    <property type="entry name" value="GAIN_dom_sf"/>
</dbReference>
<dbReference type="Gene3D" id="2.60.220.50">
    <property type="match status" value="1"/>
</dbReference>
<reference evidence="8" key="1">
    <citation type="submission" date="2021-01" db="UniProtKB">
        <authorList>
            <consortium name="EnsemblMetazoa"/>
        </authorList>
    </citation>
    <scope>IDENTIFICATION</scope>
</reference>
<feature type="transmembrane region" description="Helical" evidence="6">
    <location>
        <begin position="608"/>
        <end position="629"/>
    </location>
</feature>
<keyword evidence="3 6" id="KW-1133">Transmembrane helix</keyword>
<dbReference type="Proteomes" id="UP000594262">
    <property type="component" value="Unplaced"/>
</dbReference>
<evidence type="ECO:0000256" key="4">
    <source>
        <dbReference type="ARBA" id="ARBA00023136"/>
    </source>
</evidence>
<evidence type="ECO:0000256" key="7">
    <source>
        <dbReference type="SAM" id="SignalP"/>
    </source>
</evidence>
<keyword evidence="7" id="KW-0732">Signal</keyword>
<dbReference type="Gene3D" id="1.20.1070.10">
    <property type="entry name" value="Rhodopsin 7-helix transmembrane proteins"/>
    <property type="match status" value="1"/>
</dbReference>
<dbReference type="AlphaFoldDB" id="A0A7M5WJD6"/>
<feature type="compositionally biased region" description="Acidic residues" evidence="5">
    <location>
        <begin position="651"/>
        <end position="682"/>
    </location>
</feature>
<sequence>MRVASKKTMTLLLLVVLFSVDALNITNSTNNSSSIFDDFSNATITLFTTIEEIASTETITNDNPTYVVVATPSASQTTISTSSVSSIHTTIQPTAPATTPANSSIVVIPTTSAETRCRRYTKWDPDVYLTSAIQLTSDDVQRNAKLFDIHLECNSRKVKDEPQNIAEKLTQYLLLRAERITSYTSTQAEFRGKIIEKVKGVHFSAEFGTVKRSFTLSHNKIEVEFSEDNIEDTFQFPPHLLEEDMVSYECSIFTEIYNPTDNFLYWKEATPIRRALEKLPPSISNPAPDEELGYQINSNILFFSVAPLKKNFEDYVLIKFKLRDPEGTTNHRCVKYNPSRISFWSDAGCYVHEKDEKFIYCLCDTIVGRYAIISDLTITPPAPPKLNRDSLTTTLYAISGFGIFAALASIILPYALKCQHLGGMLKVYRTADITFIIYCAVVLLSVMTSEDLGSAKIIAAALHFLHHASAIWFIVEGVHLYHEMTPLYSSSIGMIFFYSTLAFGMSAAMAGAATGYNYVFSGKTQFLWVYANGGDAFYMFIPTIGIVIMQVAFDVLLVWELMSWIGSKYDYLYTRSTIFIRRCTGYIFVYAFTHVFGVMAMSNQDSSTYAWLFVGLYGIQTICLFYHHFASNVECWTWKEIQNFKKELEMAGDGDSEMDTDTECESDDEQTKEEADKEEEPQDEKNNKETIIDMDDGSVFFEQPSDTISSQARLTRRKSEFSCSSESRLIRSDSSCSAHEGSQGDLRQSPRIEEEPSEEVADEPPPRPAAPEPIAEERPNAPVPEEEPERPPSRASIATTVSYNSDAETGENETQSPNVQDNSLE</sequence>
<dbReference type="GeneID" id="136810195"/>
<evidence type="ECO:0000256" key="3">
    <source>
        <dbReference type="ARBA" id="ARBA00022989"/>
    </source>
</evidence>
<feature type="transmembrane region" description="Helical" evidence="6">
    <location>
        <begin position="495"/>
        <end position="516"/>
    </location>
</feature>
<dbReference type="RefSeq" id="XP_066922864.1">
    <property type="nucleotide sequence ID" value="XM_067066763.1"/>
</dbReference>
<evidence type="ECO:0000313" key="8">
    <source>
        <dbReference type="EnsemblMetazoa" id="CLYHEMP004297.1"/>
    </source>
</evidence>
<keyword evidence="9" id="KW-1185">Reference proteome</keyword>
<name>A0A7M5WJD6_9CNID</name>
<evidence type="ECO:0000256" key="5">
    <source>
        <dbReference type="SAM" id="MobiDB-lite"/>
    </source>
</evidence>
<feature type="compositionally biased region" description="Low complexity" evidence="5">
    <location>
        <begin position="722"/>
        <end position="737"/>
    </location>
</feature>
<evidence type="ECO:0000313" key="9">
    <source>
        <dbReference type="Proteomes" id="UP000594262"/>
    </source>
</evidence>
<proteinExistence type="predicted"/>
<feature type="transmembrane region" description="Helical" evidence="6">
    <location>
        <begin position="536"/>
        <end position="562"/>
    </location>
</feature>
<dbReference type="EnsemblMetazoa" id="CLYHEMT004297.1">
    <property type="protein sequence ID" value="CLYHEMP004297.1"/>
    <property type="gene ID" value="CLYHEMG004297"/>
</dbReference>
<protein>
    <submittedName>
        <fullName evidence="8">Uncharacterized protein</fullName>
    </submittedName>
</protein>
<evidence type="ECO:0000256" key="2">
    <source>
        <dbReference type="ARBA" id="ARBA00022692"/>
    </source>
</evidence>
<evidence type="ECO:0000256" key="1">
    <source>
        <dbReference type="ARBA" id="ARBA00004141"/>
    </source>
</evidence>
<organism evidence="8 9">
    <name type="scientific">Clytia hemisphaerica</name>
    <dbReference type="NCBI Taxonomy" id="252671"/>
    <lineage>
        <taxon>Eukaryota</taxon>
        <taxon>Metazoa</taxon>
        <taxon>Cnidaria</taxon>
        <taxon>Hydrozoa</taxon>
        <taxon>Hydroidolina</taxon>
        <taxon>Leptothecata</taxon>
        <taxon>Obeliida</taxon>
        <taxon>Clytiidae</taxon>
        <taxon>Clytia</taxon>
    </lineage>
</organism>
<dbReference type="Pfam" id="PF00002">
    <property type="entry name" value="7tm_2"/>
    <property type="match status" value="1"/>
</dbReference>
<keyword evidence="4 6" id="KW-0472">Membrane</keyword>
<feature type="transmembrane region" description="Helical" evidence="6">
    <location>
        <begin position="427"/>
        <end position="447"/>
    </location>
</feature>
<dbReference type="InterPro" id="IPR000832">
    <property type="entry name" value="GPCR_2_secretin-like"/>
</dbReference>
<dbReference type="PANTHER" id="PTHR12011">
    <property type="entry name" value="ADHESION G-PROTEIN COUPLED RECEPTOR"/>
    <property type="match status" value="1"/>
</dbReference>
<feature type="chain" id="PRO_5029579137" evidence="7">
    <location>
        <begin position="23"/>
        <end position="825"/>
    </location>
</feature>
<feature type="compositionally biased region" description="Polar residues" evidence="5">
    <location>
        <begin position="704"/>
        <end position="713"/>
    </location>
</feature>